<keyword evidence="1" id="KW-1133">Transmembrane helix</keyword>
<evidence type="ECO:0000256" key="1">
    <source>
        <dbReference type="SAM" id="Phobius"/>
    </source>
</evidence>
<reference evidence="4" key="1">
    <citation type="journal article" date="2019" name="Int. J. Syst. Evol. Microbiol.">
        <title>The Global Catalogue of Microorganisms (GCM) 10K type strain sequencing project: providing services to taxonomists for standard genome sequencing and annotation.</title>
        <authorList>
            <consortium name="The Broad Institute Genomics Platform"/>
            <consortium name="The Broad Institute Genome Sequencing Center for Infectious Disease"/>
            <person name="Wu L."/>
            <person name="Ma J."/>
        </authorList>
    </citation>
    <scope>NUCLEOTIDE SEQUENCE [LARGE SCALE GENOMIC DNA]</scope>
    <source>
        <strain evidence="4">JCM 18324</strain>
    </source>
</reference>
<dbReference type="Pfam" id="PF04149">
    <property type="entry name" value="DUF397"/>
    <property type="match status" value="1"/>
</dbReference>
<accession>A0ABP9B6F7</accession>
<keyword evidence="1" id="KW-0472">Membrane</keyword>
<dbReference type="Proteomes" id="UP001501147">
    <property type="component" value="Unassembled WGS sequence"/>
</dbReference>
<keyword evidence="4" id="KW-1185">Reference proteome</keyword>
<sequence>MARSLPDTSVLVWRKSSHSNGDGGECLEVADGVSGTVPVRDSTRPEGPVVVVGAGAWAVFVGGLRRGAR</sequence>
<keyword evidence="1" id="KW-0812">Transmembrane</keyword>
<feature type="domain" description="DUF397" evidence="2">
    <location>
        <begin position="11"/>
        <end position="65"/>
    </location>
</feature>
<evidence type="ECO:0000313" key="3">
    <source>
        <dbReference type="EMBL" id="GAA4790242.1"/>
    </source>
</evidence>
<gene>
    <name evidence="3" type="ORF">GCM10023329_47370</name>
</gene>
<evidence type="ECO:0000259" key="2">
    <source>
        <dbReference type="Pfam" id="PF04149"/>
    </source>
</evidence>
<dbReference type="RefSeq" id="WP_345615467.1">
    <property type="nucleotide sequence ID" value="NZ_BAABJV010000016.1"/>
</dbReference>
<comment type="caution">
    <text evidence="3">The sequence shown here is derived from an EMBL/GenBank/DDBJ whole genome shotgun (WGS) entry which is preliminary data.</text>
</comment>
<protein>
    <recommendedName>
        <fullName evidence="2">DUF397 domain-containing protein</fullName>
    </recommendedName>
</protein>
<feature type="transmembrane region" description="Helical" evidence="1">
    <location>
        <begin position="47"/>
        <end position="64"/>
    </location>
</feature>
<dbReference type="EMBL" id="BAABJV010000016">
    <property type="protein sequence ID" value="GAA4790242.1"/>
    <property type="molecule type" value="Genomic_DNA"/>
</dbReference>
<proteinExistence type="predicted"/>
<organism evidence="3 4">
    <name type="scientific">Streptomyces sanyensis</name>
    <dbReference type="NCBI Taxonomy" id="568869"/>
    <lineage>
        <taxon>Bacteria</taxon>
        <taxon>Bacillati</taxon>
        <taxon>Actinomycetota</taxon>
        <taxon>Actinomycetes</taxon>
        <taxon>Kitasatosporales</taxon>
        <taxon>Streptomycetaceae</taxon>
        <taxon>Streptomyces</taxon>
    </lineage>
</organism>
<dbReference type="InterPro" id="IPR007278">
    <property type="entry name" value="DUF397"/>
</dbReference>
<evidence type="ECO:0000313" key="4">
    <source>
        <dbReference type="Proteomes" id="UP001501147"/>
    </source>
</evidence>
<name>A0ABP9B6F7_9ACTN</name>